<organism evidence="1 2">
    <name type="scientific">Paractinoplanes durhamensis</name>
    <dbReference type="NCBI Taxonomy" id="113563"/>
    <lineage>
        <taxon>Bacteria</taxon>
        <taxon>Bacillati</taxon>
        <taxon>Actinomycetota</taxon>
        <taxon>Actinomycetes</taxon>
        <taxon>Micromonosporales</taxon>
        <taxon>Micromonosporaceae</taxon>
        <taxon>Paractinoplanes</taxon>
    </lineage>
</organism>
<keyword evidence="2" id="KW-1185">Reference proteome</keyword>
<protein>
    <recommendedName>
        <fullName evidence="3">DUF3052 domain-containing protein</fullName>
    </recommendedName>
</protein>
<gene>
    <name evidence="1" type="ORF">Adu01nite_51760</name>
</gene>
<proteinExistence type="predicted"/>
<dbReference type="RefSeq" id="WP_379129370.1">
    <property type="nucleotide sequence ID" value="NZ_JBHTFU010000001.1"/>
</dbReference>
<name>A0ABQ3Z1Z5_9ACTN</name>
<evidence type="ECO:0000313" key="1">
    <source>
        <dbReference type="EMBL" id="GIE03826.1"/>
    </source>
</evidence>
<reference evidence="1 2" key="1">
    <citation type="submission" date="2021-01" db="EMBL/GenBank/DDBJ databases">
        <title>Whole genome shotgun sequence of Actinoplanes durhamensis NBRC 14914.</title>
        <authorList>
            <person name="Komaki H."/>
            <person name="Tamura T."/>
        </authorList>
    </citation>
    <scope>NUCLEOTIDE SEQUENCE [LARGE SCALE GENOMIC DNA]</scope>
    <source>
        <strain evidence="1 2">NBRC 14914</strain>
    </source>
</reference>
<dbReference type="Proteomes" id="UP000637628">
    <property type="component" value="Unassembled WGS sequence"/>
</dbReference>
<evidence type="ECO:0000313" key="2">
    <source>
        <dbReference type="Proteomes" id="UP000637628"/>
    </source>
</evidence>
<dbReference type="EMBL" id="BOML01000040">
    <property type="protein sequence ID" value="GIE03826.1"/>
    <property type="molecule type" value="Genomic_DNA"/>
</dbReference>
<accession>A0ABQ3Z1Z5</accession>
<sequence>MIALIGPTCPAKGIDATRILAIPRTLSDIEVLVVSAQSREVLDNKICRWQARIMSKTIAEKLLIKPNTTVWLSDPARLPLLTPMPEGVREVETLATASTAVLFAEDAAGARKQLEEHRADLAKPGVFWVAYPKGNKADINRDTLWPIVADFDMRPCGQVAIDDRWSGLRFRANREGEGRFTGGAK</sequence>
<evidence type="ECO:0008006" key="3">
    <source>
        <dbReference type="Google" id="ProtNLM"/>
    </source>
</evidence>
<comment type="caution">
    <text evidence="1">The sequence shown here is derived from an EMBL/GenBank/DDBJ whole genome shotgun (WGS) entry which is preliminary data.</text>
</comment>